<dbReference type="GO" id="GO:0009279">
    <property type="term" value="C:cell outer membrane"/>
    <property type="evidence" value="ECO:0007669"/>
    <property type="project" value="InterPro"/>
</dbReference>
<dbReference type="AlphaFoldDB" id="A0A3P8L1R7"/>
<proteinExistence type="predicted"/>
<dbReference type="KEGG" id="rtg:NCTC13098_05921"/>
<evidence type="ECO:0000313" key="1">
    <source>
        <dbReference type="EMBL" id="VDR29512.1"/>
    </source>
</evidence>
<gene>
    <name evidence="1" type="primary">phoE_2</name>
    <name evidence="1" type="ORF">NCTC13098_05921</name>
</gene>
<protein>
    <submittedName>
        <fullName evidence="1">Outer membrane pore protein E</fullName>
    </submittedName>
</protein>
<sequence length="34" mass="3895">MNAFVDYKINQLKSDNKLAINDDDIVAVGMTYQF</sequence>
<reference evidence="1 2" key="1">
    <citation type="submission" date="2018-12" db="EMBL/GenBank/DDBJ databases">
        <authorList>
            <consortium name="Pathogen Informatics"/>
        </authorList>
    </citation>
    <scope>NUCLEOTIDE SEQUENCE [LARGE SCALE GENOMIC DNA]</scope>
    <source>
        <strain evidence="1 2">NCTC13098</strain>
    </source>
</reference>
<dbReference type="Gene3D" id="2.40.160.10">
    <property type="entry name" value="Porin"/>
    <property type="match status" value="1"/>
</dbReference>
<dbReference type="EMBL" id="LR131271">
    <property type="protein sequence ID" value="VDR29512.1"/>
    <property type="molecule type" value="Genomic_DNA"/>
</dbReference>
<dbReference type="Proteomes" id="UP000274346">
    <property type="component" value="Chromosome"/>
</dbReference>
<dbReference type="InterPro" id="IPR023614">
    <property type="entry name" value="Porin_dom_sf"/>
</dbReference>
<dbReference type="GO" id="GO:0034220">
    <property type="term" value="P:monoatomic ion transmembrane transport"/>
    <property type="evidence" value="ECO:0007669"/>
    <property type="project" value="InterPro"/>
</dbReference>
<organism evidence="1 2">
    <name type="scientific">Raoultella terrigena</name>
    <name type="common">Klebsiella terrigena</name>
    <dbReference type="NCBI Taxonomy" id="577"/>
    <lineage>
        <taxon>Bacteria</taxon>
        <taxon>Pseudomonadati</taxon>
        <taxon>Pseudomonadota</taxon>
        <taxon>Gammaproteobacteria</taxon>
        <taxon>Enterobacterales</taxon>
        <taxon>Enterobacteriaceae</taxon>
        <taxon>Klebsiella/Raoultella group</taxon>
        <taxon>Raoultella</taxon>
    </lineage>
</organism>
<dbReference type="Pfam" id="PF00267">
    <property type="entry name" value="Porin_1"/>
    <property type="match status" value="1"/>
</dbReference>
<evidence type="ECO:0000313" key="2">
    <source>
        <dbReference type="Proteomes" id="UP000274346"/>
    </source>
</evidence>
<dbReference type="InterPro" id="IPR001702">
    <property type="entry name" value="Porin_Gram-ve"/>
</dbReference>
<name>A0A3P8L1R7_RAOTE</name>
<accession>A0A3P8L1R7</accession>
<dbReference type="GO" id="GO:0015288">
    <property type="term" value="F:porin activity"/>
    <property type="evidence" value="ECO:0007669"/>
    <property type="project" value="InterPro"/>
</dbReference>